<proteinExistence type="inferred from homology"/>
<reference evidence="7" key="4">
    <citation type="journal article" date="2015" name="G3 (Bethesda)">
        <title>Genome sequences of three phytopathogenic species of the Magnaporthaceae family of fungi.</title>
        <authorList>
            <person name="Okagaki L.H."/>
            <person name="Nunes C.C."/>
            <person name="Sailsbery J."/>
            <person name="Clay B."/>
            <person name="Brown D."/>
            <person name="John T."/>
            <person name="Oh Y."/>
            <person name="Young N."/>
            <person name="Fitzgerald M."/>
            <person name="Haas B.J."/>
            <person name="Zeng Q."/>
            <person name="Young S."/>
            <person name="Adiconis X."/>
            <person name="Fan L."/>
            <person name="Levin J.Z."/>
            <person name="Mitchell T.K."/>
            <person name="Okubara P.A."/>
            <person name="Farman M.L."/>
            <person name="Kohn L.M."/>
            <person name="Birren B."/>
            <person name="Ma L.-J."/>
            <person name="Dean R.A."/>
        </authorList>
    </citation>
    <scope>NUCLEOTIDE SEQUENCE</scope>
    <source>
        <strain evidence="7">R3-111a-1</strain>
    </source>
</reference>
<accession>J3P6Q0</accession>
<dbReference type="OrthoDB" id="5429132at2759"/>
<evidence type="ECO:0000256" key="5">
    <source>
        <dbReference type="SAM" id="MobiDB-lite"/>
    </source>
</evidence>
<reference evidence="8" key="1">
    <citation type="submission" date="2010-07" db="EMBL/GenBank/DDBJ databases">
        <title>The genome sequence of Gaeumannomyces graminis var. tritici strain R3-111a-1.</title>
        <authorList>
            <consortium name="The Broad Institute Genome Sequencing Platform"/>
            <person name="Ma L.-J."/>
            <person name="Dead R."/>
            <person name="Young S."/>
            <person name="Zeng Q."/>
            <person name="Koehrsen M."/>
            <person name="Alvarado L."/>
            <person name="Berlin A."/>
            <person name="Chapman S.B."/>
            <person name="Chen Z."/>
            <person name="Freedman E."/>
            <person name="Gellesch M."/>
            <person name="Goldberg J."/>
            <person name="Griggs A."/>
            <person name="Gujja S."/>
            <person name="Heilman E.R."/>
            <person name="Heiman D."/>
            <person name="Hepburn T."/>
            <person name="Howarth C."/>
            <person name="Jen D."/>
            <person name="Larson L."/>
            <person name="Mehta T."/>
            <person name="Neiman D."/>
            <person name="Pearson M."/>
            <person name="Roberts A."/>
            <person name="Saif S."/>
            <person name="Shea T."/>
            <person name="Shenoy N."/>
            <person name="Sisk P."/>
            <person name="Stolte C."/>
            <person name="Sykes S."/>
            <person name="Walk T."/>
            <person name="White J."/>
            <person name="Yandava C."/>
            <person name="Haas B."/>
            <person name="Nusbaum C."/>
            <person name="Birren B."/>
        </authorList>
    </citation>
    <scope>NUCLEOTIDE SEQUENCE [LARGE SCALE GENOMIC DNA]</scope>
    <source>
        <strain evidence="8">R3-111a-1</strain>
    </source>
</reference>
<dbReference type="EMBL" id="GL385399">
    <property type="protein sequence ID" value="EJT72326.1"/>
    <property type="molecule type" value="Genomic_DNA"/>
</dbReference>
<comment type="subcellular location">
    <subcellularLocation>
        <location evidence="1">Nucleus</location>
        <location evidence="1">Nucleolus</location>
    </subcellularLocation>
</comment>
<dbReference type="RefSeq" id="XP_009225300.1">
    <property type="nucleotide sequence ID" value="XM_009227036.1"/>
</dbReference>
<feature type="compositionally biased region" description="Low complexity" evidence="5">
    <location>
        <begin position="84"/>
        <end position="93"/>
    </location>
</feature>
<dbReference type="VEuPathDB" id="FungiDB:GGTG_09192"/>
<dbReference type="GO" id="GO:0030686">
    <property type="term" value="C:90S preribosome"/>
    <property type="evidence" value="ECO:0007669"/>
    <property type="project" value="InterPro"/>
</dbReference>
<dbReference type="EnsemblFungi" id="EJT72326">
    <property type="protein sequence ID" value="EJT72326"/>
    <property type="gene ID" value="GGTG_09192"/>
</dbReference>
<evidence type="ECO:0000256" key="4">
    <source>
        <dbReference type="ARBA" id="ARBA00023242"/>
    </source>
</evidence>
<dbReference type="HOGENOM" id="CLU_090035_1_0_1"/>
<comment type="similarity">
    <text evidence="2">Belongs to the SLX9 family.</text>
</comment>
<sequence>MAPTAPKKRTTMRAKLAKAQTPSSSTSAARAPPKSSSSGALFPDTKRDRRLVKKSTFLGQIRSKSGASGGVTKRRRPSKKLVADLDSLAAALPELDDDAAGPQQRQQQQPGKVRIKSIRHRPGALKRKEKLVRAETQNIGRSLAFLSGLDGKAADGAGAGGGGVAAPAASAPTANRWAALRAHISGTMEQNPAFLPKEQ</sequence>
<protein>
    <recommendedName>
        <fullName evidence="3">Ribosome biogenesis protein SLX9</fullName>
    </recommendedName>
</protein>
<feature type="compositionally biased region" description="Basic residues" evidence="5">
    <location>
        <begin position="1"/>
        <end position="16"/>
    </location>
</feature>
<feature type="compositionally biased region" description="Basic residues" evidence="5">
    <location>
        <begin position="113"/>
        <end position="130"/>
    </location>
</feature>
<dbReference type="eggNOG" id="ENOG502SSCK">
    <property type="taxonomic scope" value="Eukaryota"/>
</dbReference>
<keyword evidence="4" id="KW-0539">Nucleus</keyword>
<dbReference type="Proteomes" id="UP000006039">
    <property type="component" value="Unassembled WGS sequence"/>
</dbReference>
<dbReference type="GO" id="GO:0030688">
    <property type="term" value="C:preribosome, small subunit precursor"/>
    <property type="evidence" value="ECO:0007669"/>
    <property type="project" value="InterPro"/>
</dbReference>
<reference evidence="6" key="3">
    <citation type="submission" date="2010-09" db="EMBL/GenBank/DDBJ databases">
        <title>Annotation of Gaeumannomyces graminis var. tritici R3-111a-1.</title>
        <authorList>
            <consortium name="The Broad Institute Genome Sequencing Platform"/>
            <person name="Ma L.-J."/>
            <person name="Dead R."/>
            <person name="Young S.K."/>
            <person name="Zeng Q."/>
            <person name="Gargeya S."/>
            <person name="Fitzgerald M."/>
            <person name="Haas B."/>
            <person name="Abouelleil A."/>
            <person name="Alvarado L."/>
            <person name="Arachchi H.M."/>
            <person name="Berlin A."/>
            <person name="Brown A."/>
            <person name="Chapman S.B."/>
            <person name="Chen Z."/>
            <person name="Dunbar C."/>
            <person name="Freedman E."/>
            <person name="Gearin G."/>
            <person name="Gellesch M."/>
            <person name="Goldberg J."/>
            <person name="Griggs A."/>
            <person name="Gujja S."/>
            <person name="Heiman D."/>
            <person name="Howarth C."/>
            <person name="Larson L."/>
            <person name="Lui A."/>
            <person name="MacDonald P.J.P."/>
            <person name="Mehta T."/>
            <person name="Montmayeur A."/>
            <person name="Murphy C."/>
            <person name="Neiman D."/>
            <person name="Pearson M."/>
            <person name="Priest M."/>
            <person name="Roberts A."/>
            <person name="Saif S."/>
            <person name="Shea T."/>
            <person name="Shenoy N."/>
            <person name="Sisk P."/>
            <person name="Stolte C."/>
            <person name="Sykes S."/>
            <person name="Yandava C."/>
            <person name="Wortman J."/>
            <person name="Nusbaum C."/>
            <person name="Birren B."/>
        </authorList>
    </citation>
    <scope>NUCLEOTIDE SEQUENCE</scope>
    <source>
        <strain evidence="6">R3-111a-1</strain>
    </source>
</reference>
<reference evidence="7" key="5">
    <citation type="submission" date="2018-04" db="UniProtKB">
        <authorList>
            <consortium name="EnsemblFungi"/>
        </authorList>
    </citation>
    <scope>IDENTIFICATION</scope>
    <source>
        <strain evidence="7">R3-111a-1</strain>
    </source>
</reference>
<evidence type="ECO:0000256" key="2">
    <source>
        <dbReference type="ARBA" id="ARBA00011022"/>
    </source>
</evidence>
<feature type="compositionally biased region" description="Low complexity" evidence="5">
    <location>
        <begin position="17"/>
        <end position="40"/>
    </location>
</feature>
<reference evidence="6" key="2">
    <citation type="submission" date="2010-07" db="EMBL/GenBank/DDBJ databases">
        <authorList>
            <consortium name="The Broad Institute Genome Sequencing Platform"/>
            <consortium name="Broad Institute Genome Sequencing Center for Infectious Disease"/>
            <person name="Ma L.-J."/>
            <person name="Dead R."/>
            <person name="Young S."/>
            <person name="Zeng Q."/>
            <person name="Koehrsen M."/>
            <person name="Alvarado L."/>
            <person name="Berlin A."/>
            <person name="Chapman S.B."/>
            <person name="Chen Z."/>
            <person name="Freedman E."/>
            <person name="Gellesch M."/>
            <person name="Goldberg J."/>
            <person name="Griggs A."/>
            <person name="Gujja S."/>
            <person name="Heilman E.R."/>
            <person name="Heiman D."/>
            <person name="Hepburn T."/>
            <person name="Howarth C."/>
            <person name="Jen D."/>
            <person name="Larson L."/>
            <person name="Mehta T."/>
            <person name="Neiman D."/>
            <person name="Pearson M."/>
            <person name="Roberts A."/>
            <person name="Saif S."/>
            <person name="Shea T."/>
            <person name="Shenoy N."/>
            <person name="Sisk P."/>
            <person name="Stolte C."/>
            <person name="Sykes S."/>
            <person name="Walk T."/>
            <person name="White J."/>
            <person name="Yandava C."/>
            <person name="Haas B."/>
            <person name="Nusbaum C."/>
            <person name="Birren B."/>
        </authorList>
    </citation>
    <scope>NUCLEOTIDE SEQUENCE</scope>
    <source>
        <strain evidence="6">R3-111a-1</strain>
    </source>
</reference>
<dbReference type="GO" id="GO:0005730">
    <property type="term" value="C:nucleolus"/>
    <property type="evidence" value="ECO:0007669"/>
    <property type="project" value="UniProtKB-SubCell"/>
</dbReference>
<feature type="region of interest" description="Disordered" evidence="5">
    <location>
        <begin position="1"/>
        <end position="130"/>
    </location>
</feature>
<evidence type="ECO:0000313" key="6">
    <source>
        <dbReference type="EMBL" id="EJT72326.1"/>
    </source>
</evidence>
<dbReference type="Pfam" id="PF15341">
    <property type="entry name" value="SLX9"/>
    <property type="match status" value="1"/>
</dbReference>
<organism evidence="6">
    <name type="scientific">Gaeumannomyces tritici (strain R3-111a-1)</name>
    <name type="common">Wheat and barley take-all root rot fungus</name>
    <name type="synonym">Gaeumannomyces graminis var. tritici</name>
    <dbReference type="NCBI Taxonomy" id="644352"/>
    <lineage>
        <taxon>Eukaryota</taxon>
        <taxon>Fungi</taxon>
        <taxon>Dikarya</taxon>
        <taxon>Ascomycota</taxon>
        <taxon>Pezizomycotina</taxon>
        <taxon>Sordariomycetes</taxon>
        <taxon>Sordariomycetidae</taxon>
        <taxon>Magnaporthales</taxon>
        <taxon>Magnaporthaceae</taxon>
        <taxon>Gaeumannomyces</taxon>
    </lineage>
</organism>
<dbReference type="GO" id="GO:0000462">
    <property type="term" value="P:maturation of SSU-rRNA from tricistronic rRNA transcript (SSU-rRNA, 5.8S rRNA, LSU-rRNA)"/>
    <property type="evidence" value="ECO:0007669"/>
    <property type="project" value="InterPro"/>
</dbReference>
<evidence type="ECO:0000256" key="3">
    <source>
        <dbReference type="ARBA" id="ARBA00021321"/>
    </source>
</evidence>
<evidence type="ECO:0000256" key="1">
    <source>
        <dbReference type="ARBA" id="ARBA00004604"/>
    </source>
</evidence>
<dbReference type="InterPro" id="IPR028160">
    <property type="entry name" value="Slx9-like"/>
</dbReference>
<name>J3P6Q0_GAET3</name>
<dbReference type="GeneID" id="20349650"/>
<keyword evidence="8" id="KW-1185">Reference proteome</keyword>
<evidence type="ECO:0000313" key="7">
    <source>
        <dbReference type="EnsemblFungi" id="EJT72326"/>
    </source>
</evidence>
<gene>
    <name evidence="7" type="primary">20349650</name>
    <name evidence="6" type="ORF">GGTG_09192</name>
</gene>
<dbReference type="AlphaFoldDB" id="J3P6Q0"/>
<evidence type="ECO:0000313" key="8">
    <source>
        <dbReference type="Proteomes" id="UP000006039"/>
    </source>
</evidence>